<dbReference type="PROSITE" id="PS00624">
    <property type="entry name" value="GMC_OXRED_2"/>
    <property type="match status" value="1"/>
</dbReference>
<dbReference type="EMBL" id="CAJVPA010000200">
    <property type="protein sequence ID" value="CAG8396297.1"/>
    <property type="molecule type" value="Genomic_DNA"/>
</dbReference>
<dbReference type="PIRSF" id="PIRSF000137">
    <property type="entry name" value="Alcohol_oxidase"/>
    <property type="match status" value="1"/>
</dbReference>
<gene>
    <name evidence="11" type="ORF">PSALAMII_LOCUS7616</name>
</gene>
<evidence type="ECO:0000256" key="5">
    <source>
        <dbReference type="ARBA" id="ARBA00022512"/>
    </source>
</evidence>
<feature type="chain" id="PRO_5040952866" description="Glucose-methanol-choline oxidoreductase N-terminal domain-containing protein" evidence="9">
    <location>
        <begin position="25"/>
        <end position="626"/>
    </location>
</feature>
<evidence type="ECO:0000256" key="4">
    <source>
        <dbReference type="ARBA" id="ARBA00022490"/>
    </source>
</evidence>
<feature type="domain" description="Glucose-methanol-choline oxidoreductase N-terminal" evidence="10">
    <location>
        <begin position="301"/>
        <end position="315"/>
    </location>
</feature>
<dbReference type="GO" id="GO:0005737">
    <property type="term" value="C:cytoplasm"/>
    <property type="evidence" value="ECO:0007669"/>
    <property type="project" value="UniProtKB-SubCell"/>
</dbReference>
<keyword evidence="6" id="KW-0325">Glycoprotein</keyword>
<dbReference type="GO" id="GO:0016614">
    <property type="term" value="F:oxidoreductase activity, acting on CH-OH group of donors"/>
    <property type="evidence" value="ECO:0007669"/>
    <property type="project" value="InterPro"/>
</dbReference>
<accession>A0A9W4JEY4</accession>
<dbReference type="GO" id="GO:0050660">
    <property type="term" value="F:flavin adenine dinucleotide binding"/>
    <property type="evidence" value="ECO:0007669"/>
    <property type="project" value="InterPro"/>
</dbReference>
<dbReference type="Gene3D" id="3.30.560.10">
    <property type="entry name" value="Glucose Oxidase, domain 3"/>
    <property type="match status" value="1"/>
</dbReference>
<comment type="similarity">
    <text evidence="3">Belongs to the GMC oxidoreductase family.</text>
</comment>
<feature type="signal peptide" evidence="9">
    <location>
        <begin position="1"/>
        <end position="24"/>
    </location>
</feature>
<name>A0A9W4JEY4_9EURO</name>
<dbReference type="AlphaFoldDB" id="A0A9W4JEY4"/>
<keyword evidence="8" id="KW-0285">Flavoprotein</keyword>
<organism evidence="11 12">
    <name type="scientific">Penicillium salamii</name>
    <dbReference type="NCBI Taxonomy" id="1612424"/>
    <lineage>
        <taxon>Eukaryota</taxon>
        <taxon>Fungi</taxon>
        <taxon>Dikarya</taxon>
        <taxon>Ascomycota</taxon>
        <taxon>Pezizomycotina</taxon>
        <taxon>Eurotiomycetes</taxon>
        <taxon>Eurotiomycetidae</taxon>
        <taxon>Eurotiales</taxon>
        <taxon>Aspergillaceae</taxon>
        <taxon>Penicillium</taxon>
    </lineage>
</organism>
<evidence type="ECO:0000256" key="6">
    <source>
        <dbReference type="ARBA" id="ARBA00023180"/>
    </source>
</evidence>
<evidence type="ECO:0000313" key="11">
    <source>
        <dbReference type="EMBL" id="CAG8396297.1"/>
    </source>
</evidence>
<keyword evidence="4" id="KW-0963">Cytoplasm</keyword>
<dbReference type="InterPro" id="IPR000172">
    <property type="entry name" value="GMC_OxRdtase_N"/>
</dbReference>
<proteinExistence type="inferred from homology"/>
<comment type="caution">
    <text evidence="11">The sequence shown here is derived from an EMBL/GenBank/DDBJ whole genome shotgun (WGS) entry which is preliminary data.</text>
</comment>
<evidence type="ECO:0000313" key="12">
    <source>
        <dbReference type="Proteomes" id="UP001152646"/>
    </source>
</evidence>
<dbReference type="SUPFAM" id="SSF54373">
    <property type="entry name" value="FAD-linked reductases, C-terminal domain"/>
    <property type="match status" value="1"/>
</dbReference>
<dbReference type="PANTHER" id="PTHR11552:SF138">
    <property type="entry name" value="DEHYDROGENASE PKFF-RELATED"/>
    <property type="match status" value="1"/>
</dbReference>
<evidence type="ECO:0000256" key="9">
    <source>
        <dbReference type="SAM" id="SignalP"/>
    </source>
</evidence>
<dbReference type="InterPro" id="IPR012132">
    <property type="entry name" value="GMC_OxRdtase"/>
</dbReference>
<dbReference type="Pfam" id="PF00732">
    <property type="entry name" value="GMC_oxred_N"/>
    <property type="match status" value="1"/>
</dbReference>
<dbReference type="Proteomes" id="UP001152646">
    <property type="component" value="Unassembled WGS sequence"/>
</dbReference>
<protein>
    <recommendedName>
        <fullName evidence="10">Glucose-methanol-choline oxidoreductase N-terminal domain-containing protein</fullName>
    </recommendedName>
</protein>
<dbReference type="SUPFAM" id="SSF51905">
    <property type="entry name" value="FAD/NAD(P)-binding domain"/>
    <property type="match status" value="1"/>
</dbReference>
<reference evidence="11" key="1">
    <citation type="submission" date="2021-07" db="EMBL/GenBank/DDBJ databases">
        <authorList>
            <person name="Branca A.L. A."/>
        </authorList>
    </citation>
    <scope>NUCLEOTIDE SEQUENCE</scope>
</reference>
<feature type="active site" description="Proton donor" evidence="7">
    <location>
        <position position="559"/>
    </location>
</feature>
<keyword evidence="5" id="KW-0964">Secreted</keyword>
<evidence type="ECO:0000256" key="3">
    <source>
        <dbReference type="ARBA" id="ARBA00010790"/>
    </source>
</evidence>
<comment type="cofactor">
    <cofactor evidence="8">
        <name>FAD</name>
        <dbReference type="ChEBI" id="CHEBI:57692"/>
    </cofactor>
</comment>
<keyword evidence="9" id="KW-0732">Signal</keyword>
<dbReference type="InterPro" id="IPR007867">
    <property type="entry name" value="GMC_OxRtase_C"/>
</dbReference>
<keyword evidence="5" id="KW-0134">Cell wall</keyword>
<feature type="active site" description="Proton acceptor" evidence="7">
    <location>
        <position position="603"/>
    </location>
</feature>
<feature type="binding site" evidence="8">
    <location>
        <begin position="604"/>
        <end position="605"/>
    </location>
    <ligand>
        <name>FAD</name>
        <dbReference type="ChEBI" id="CHEBI:57692"/>
    </ligand>
</feature>
<dbReference type="PANTHER" id="PTHR11552">
    <property type="entry name" value="GLUCOSE-METHANOL-CHOLINE GMC OXIDOREDUCTASE"/>
    <property type="match status" value="1"/>
</dbReference>
<dbReference type="Pfam" id="PF05199">
    <property type="entry name" value="GMC_oxred_C"/>
    <property type="match status" value="1"/>
</dbReference>
<comment type="subcellular location">
    <subcellularLocation>
        <location evidence="2">Cytoplasm</location>
    </subcellularLocation>
    <subcellularLocation>
        <location evidence="1">Secreted</location>
        <location evidence="1">Cell wall</location>
    </subcellularLocation>
</comment>
<evidence type="ECO:0000256" key="7">
    <source>
        <dbReference type="PIRSR" id="PIRSR000137-1"/>
    </source>
</evidence>
<dbReference type="InterPro" id="IPR036188">
    <property type="entry name" value="FAD/NAD-bd_sf"/>
</dbReference>
<dbReference type="GO" id="GO:0044550">
    <property type="term" value="P:secondary metabolite biosynthetic process"/>
    <property type="evidence" value="ECO:0007669"/>
    <property type="project" value="TreeGrafter"/>
</dbReference>
<evidence type="ECO:0000256" key="2">
    <source>
        <dbReference type="ARBA" id="ARBA00004496"/>
    </source>
</evidence>
<evidence type="ECO:0000259" key="10">
    <source>
        <dbReference type="PROSITE" id="PS00624"/>
    </source>
</evidence>
<dbReference type="OrthoDB" id="269227at2759"/>
<sequence length="626" mass="68033">MLVRHGLTSVSLLFLGIFVFLSEAQTHRGFIGRLAGDATFDFVVVGGGTAGLTIAIRLAEQQYQVAVVEAGGYYEYTYPLARVPAACSLGAGADVRTTTPIDWGFVAHGVPGADFRDIHYPRGKCLGGSPTAQSMERWAQLVNDSSYLFENVLPYFKKTVSFSTPVGIRFANATPLFNASAFSHDGNPVQVSYPKYATAFSTWVKQGMSEAGISEVQDFNSGTLLGHQYCTMTIQQTDATRSSSESAFLQTGFKSGSWTIYQFAMAKKVVFDSSRRATGVVVEQGNQFVLYARREVILAAGAFQSPQLLMVSGLGPAQLLQTHGISLIADLPGVGQNMWDHVFFGPSYRVNVPTLGMLDGNLSSLLAQAELWLLGGNGILTNPSTDYLAFEKLPRASRSSFTRENEQELAWFPGDWPEVEVRSKFPRFRFSKHQMFIVRPSQYIAGSAYEGNFSDPYAQQPQSGHYATIAAALVAPTSRGNITISSADMSDPPVINPNWLATDTDQRVAIAAYRRARGLFLTQSMAPVIIGQEYFPGFGYQTDTEILTVIKSTVMTIYHAACTCKMGVSGDAMAVVDSRARVFNVTGLRVVDASSFPILPPGHPQSTVYMLAEKIAFDIVSASRSG</sequence>
<dbReference type="Gene3D" id="3.50.50.60">
    <property type="entry name" value="FAD/NAD(P)-binding domain"/>
    <property type="match status" value="1"/>
</dbReference>
<keyword evidence="8" id="KW-0274">FAD</keyword>
<evidence type="ECO:0000256" key="1">
    <source>
        <dbReference type="ARBA" id="ARBA00004191"/>
    </source>
</evidence>
<evidence type="ECO:0000256" key="8">
    <source>
        <dbReference type="PIRSR" id="PIRSR000137-2"/>
    </source>
</evidence>